<reference evidence="2 3" key="1">
    <citation type="submission" date="2017-12" db="EMBL/GenBank/DDBJ databases">
        <title>Comparative genomics of Botrytis spp.</title>
        <authorList>
            <person name="Valero-Jimenez C.A."/>
            <person name="Tapia P."/>
            <person name="Veloso J."/>
            <person name="Silva-Moreno E."/>
            <person name="Staats M."/>
            <person name="Valdes J.H."/>
            <person name="Van Kan J.A.L."/>
        </authorList>
    </citation>
    <scope>NUCLEOTIDE SEQUENCE [LARGE SCALE GENOMIC DNA]</scope>
    <source>
        <strain evidence="2 3">Bt9001</strain>
    </source>
</reference>
<organism evidence="2 3">
    <name type="scientific">Botrytis tulipae</name>
    <dbReference type="NCBI Taxonomy" id="87230"/>
    <lineage>
        <taxon>Eukaryota</taxon>
        <taxon>Fungi</taxon>
        <taxon>Dikarya</taxon>
        <taxon>Ascomycota</taxon>
        <taxon>Pezizomycotina</taxon>
        <taxon>Leotiomycetes</taxon>
        <taxon>Helotiales</taxon>
        <taxon>Sclerotiniaceae</taxon>
        <taxon>Botrytis</taxon>
    </lineage>
</organism>
<accession>A0A4Z1FEK7</accession>
<dbReference type="OrthoDB" id="3474728at2759"/>
<protein>
    <submittedName>
        <fullName evidence="2">Uncharacterized protein</fullName>
    </submittedName>
</protein>
<keyword evidence="3" id="KW-1185">Reference proteome</keyword>
<feature type="chain" id="PRO_5021290126" evidence="1">
    <location>
        <begin position="20"/>
        <end position="373"/>
    </location>
</feature>
<evidence type="ECO:0000256" key="1">
    <source>
        <dbReference type="SAM" id="SignalP"/>
    </source>
</evidence>
<evidence type="ECO:0000313" key="2">
    <source>
        <dbReference type="EMBL" id="TGO19831.1"/>
    </source>
</evidence>
<keyword evidence="1" id="KW-0732">Signal</keyword>
<sequence>MHLSGFATFLLAVAPLVLGSPLLPREDERLDEAVFLTTCFKYVKSNDATPNGRDDELWYFKNYDDSIKGEQFDEAYASNPGDQNHPIDWTSGTEGKPITGTLDKKPFEVWGLTERGDDKTFVTGYADLGGAPMRCYNNSASFWKHDYGEKMYVKCSAKYYCTRNSRQIRRTIVTTSSTMQSIPFLGKQNYDIKNDHGVQEQVKNAFLWLKDHYKGNAADGEGYKIGSKDYKMTYAMNRMEKEGDPYYEADRINQVADLVAEKMLPALWAKDKISDEKAWPSGSKILAEATHTLPFPKKIKVQVQVAQQAMLDWEDRDTVVFTVERGNECKVDSVLSLAIKGAFKAVSAVTTGGVSAVANGLGFMVGELAAGAC</sequence>
<dbReference type="Proteomes" id="UP000297777">
    <property type="component" value="Unassembled WGS sequence"/>
</dbReference>
<gene>
    <name evidence="2" type="ORF">BTUL_0002g00760</name>
</gene>
<evidence type="ECO:0000313" key="3">
    <source>
        <dbReference type="Proteomes" id="UP000297777"/>
    </source>
</evidence>
<proteinExistence type="predicted"/>
<comment type="caution">
    <text evidence="2">The sequence shown here is derived from an EMBL/GenBank/DDBJ whole genome shotgun (WGS) entry which is preliminary data.</text>
</comment>
<name>A0A4Z1FEK7_9HELO</name>
<dbReference type="EMBL" id="PQXH01000002">
    <property type="protein sequence ID" value="TGO19831.1"/>
    <property type="molecule type" value="Genomic_DNA"/>
</dbReference>
<feature type="signal peptide" evidence="1">
    <location>
        <begin position="1"/>
        <end position="19"/>
    </location>
</feature>
<dbReference type="AlphaFoldDB" id="A0A4Z1FEK7"/>